<dbReference type="NCBIfam" id="TIGR01392">
    <property type="entry name" value="homoserO_Ac_trn"/>
    <property type="match status" value="1"/>
</dbReference>
<dbReference type="GO" id="GO:0009086">
    <property type="term" value="P:methionine biosynthetic process"/>
    <property type="evidence" value="ECO:0007669"/>
    <property type="project" value="UniProtKB-UniRule"/>
</dbReference>
<evidence type="ECO:0000259" key="6">
    <source>
        <dbReference type="Pfam" id="PF00561"/>
    </source>
</evidence>
<dbReference type="UniPathway" id="UPA00051">
    <property type="reaction ID" value="UER00074"/>
</dbReference>
<evidence type="ECO:0000256" key="1">
    <source>
        <dbReference type="ARBA" id="ARBA00022679"/>
    </source>
</evidence>
<feature type="active site" evidence="4 5">
    <location>
        <position position="335"/>
    </location>
</feature>
<evidence type="ECO:0000313" key="7">
    <source>
        <dbReference type="EMBL" id="THF65162.1"/>
    </source>
</evidence>
<dbReference type="NCBIfam" id="NF001209">
    <property type="entry name" value="PRK00175.1"/>
    <property type="match status" value="1"/>
</dbReference>
<dbReference type="InterPro" id="IPR008220">
    <property type="entry name" value="HAT_MetX-like"/>
</dbReference>
<keyword evidence="8" id="KW-1185">Reference proteome</keyword>
<comment type="caution">
    <text evidence="4">Lacks conserved residue(s) required for the propagation of feature annotation.</text>
</comment>
<organism evidence="7 8">
    <name type="scientific">Pseudothauera rhizosphaerae</name>
    <dbReference type="NCBI Taxonomy" id="2565932"/>
    <lineage>
        <taxon>Bacteria</taxon>
        <taxon>Pseudomonadati</taxon>
        <taxon>Pseudomonadota</taxon>
        <taxon>Betaproteobacteria</taxon>
        <taxon>Rhodocyclales</taxon>
        <taxon>Zoogloeaceae</taxon>
        <taxon>Pseudothauera</taxon>
    </lineage>
</organism>
<dbReference type="PIRSF" id="PIRSF000443">
    <property type="entry name" value="Homoser_Ac_trans"/>
    <property type="match status" value="1"/>
</dbReference>
<evidence type="ECO:0000256" key="5">
    <source>
        <dbReference type="PIRSR" id="PIRSR000443-1"/>
    </source>
</evidence>
<dbReference type="HAMAP" id="MF_00296">
    <property type="entry name" value="MetX_acyltransf"/>
    <property type="match status" value="1"/>
</dbReference>
<keyword evidence="3 4" id="KW-0012">Acyltransferase</keyword>
<gene>
    <name evidence="7" type="primary">metX</name>
    <name evidence="4" type="synonym">metXA</name>
    <name evidence="7" type="ORF">E6O51_00740</name>
</gene>
<evidence type="ECO:0000256" key="2">
    <source>
        <dbReference type="ARBA" id="ARBA00023167"/>
    </source>
</evidence>
<keyword evidence="2 4" id="KW-0486">Methionine biosynthesis</keyword>
<reference evidence="7 8" key="1">
    <citation type="submission" date="2019-04" db="EMBL/GenBank/DDBJ databases">
        <title>Azoarcus rhizosphaerae sp. nov. isolated from rhizosphere of Ficus religiosa.</title>
        <authorList>
            <person name="Lin S.-Y."/>
            <person name="Hameed A."/>
            <person name="Hsu Y.-H."/>
            <person name="Young C.-C."/>
        </authorList>
    </citation>
    <scope>NUCLEOTIDE SEQUENCE [LARGE SCALE GENOMIC DNA]</scope>
    <source>
        <strain evidence="7 8">CC-YHH848</strain>
    </source>
</reference>
<evidence type="ECO:0000256" key="4">
    <source>
        <dbReference type="HAMAP-Rule" id="MF_00296"/>
    </source>
</evidence>
<evidence type="ECO:0000256" key="3">
    <source>
        <dbReference type="ARBA" id="ARBA00023315"/>
    </source>
</evidence>
<comment type="subcellular location">
    <subcellularLocation>
        <location evidence="4">Cytoplasm</location>
    </subcellularLocation>
</comment>
<feature type="domain" description="AB hydrolase-1" evidence="6">
    <location>
        <begin position="46"/>
        <end position="334"/>
    </location>
</feature>
<keyword evidence="4" id="KW-0963">Cytoplasm</keyword>
<dbReference type="InterPro" id="IPR029058">
    <property type="entry name" value="AB_hydrolase_fold"/>
</dbReference>
<sequence length="387" mass="41850">MTGFPLSRETRRLVLDQPFLLESGVSLPGLEIAWRSWGRLAPAGDNAVVVCHALTGSADADNWWAPLFGPGRVLDPQRDFIVCSNVLGGCYGSTGPTSPAPDGRPWGGRFPALTVRDQVRAQIALADALGIRRIALVLGGSMGGLQALEWALLDPERVDAVATIAASGRHSAWCAVWSEAQRQALATDPKYRDGHYDPADPPHAGLAAARAMAMVSYRSPASLASRFGRASGAEAFGDRAHSPGELAARGWLRHHGKALVERFDAHTYRMLIDAMDSHDLARGRGDYETVLRGIRQPVLVGSIASDALYVPADQFELVRLIPRAELLTIDSQHGHDGFLIDAANFQRTLREFKERHAPRAFPAPARRHALPAVHGRPSARSANACNR</sequence>
<dbReference type="Gene3D" id="3.40.50.1820">
    <property type="entry name" value="alpha/beta hydrolase"/>
    <property type="match status" value="1"/>
</dbReference>
<evidence type="ECO:0000313" key="8">
    <source>
        <dbReference type="Proteomes" id="UP000307956"/>
    </source>
</evidence>
<comment type="catalytic activity">
    <reaction evidence="4">
        <text>L-homoserine + acetyl-CoA = O-acetyl-L-homoserine + CoA</text>
        <dbReference type="Rhea" id="RHEA:13701"/>
        <dbReference type="ChEBI" id="CHEBI:57287"/>
        <dbReference type="ChEBI" id="CHEBI:57288"/>
        <dbReference type="ChEBI" id="CHEBI:57476"/>
        <dbReference type="ChEBI" id="CHEBI:57716"/>
        <dbReference type="EC" id="2.3.1.31"/>
    </reaction>
</comment>
<dbReference type="EMBL" id="SSOD01000001">
    <property type="protein sequence ID" value="THF65162.1"/>
    <property type="molecule type" value="Genomic_DNA"/>
</dbReference>
<feature type="active site" evidence="4 5">
    <location>
        <position position="306"/>
    </location>
</feature>
<dbReference type="AlphaFoldDB" id="A0A4V3WBZ6"/>
<feature type="binding site" evidence="4">
    <location>
        <position position="210"/>
    </location>
    <ligand>
        <name>substrate</name>
    </ligand>
</feature>
<keyword evidence="4" id="KW-0028">Amino-acid biosynthesis</keyword>
<name>A0A4V3WBZ6_9RHOO</name>
<comment type="subunit">
    <text evidence="4">Homodimer.</text>
</comment>
<dbReference type="Pfam" id="PF00561">
    <property type="entry name" value="Abhydrolase_1"/>
    <property type="match status" value="1"/>
</dbReference>
<feature type="binding site" evidence="4">
    <location>
        <position position="336"/>
    </location>
    <ligand>
        <name>substrate</name>
    </ligand>
</feature>
<keyword evidence="1 4" id="KW-0808">Transferase</keyword>
<comment type="function">
    <text evidence="4">Transfers an acetyl group from acetyl-CoA to L-homoserine, forming acetyl-L-homoserine.</text>
</comment>
<comment type="caution">
    <text evidence="7">The sequence shown here is derived from an EMBL/GenBank/DDBJ whole genome shotgun (WGS) entry which is preliminary data.</text>
</comment>
<dbReference type="PANTHER" id="PTHR32268:SF11">
    <property type="entry name" value="HOMOSERINE O-ACETYLTRANSFERASE"/>
    <property type="match status" value="1"/>
</dbReference>
<dbReference type="OrthoDB" id="9800754at2"/>
<comment type="similarity">
    <text evidence="4">Belongs to the AB hydrolase superfamily. MetX family.</text>
</comment>
<proteinExistence type="inferred from homology"/>
<dbReference type="GO" id="GO:0009092">
    <property type="term" value="P:homoserine metabolic process"/>
    <property type="evidence" value="ECO:0007669"/>
    <property type="project" value="TreeGrafter"/>
</dbReference>
<protein>
    <recommendedName>
        <fullName evidence="4">Homoserine O-acetyltransferase</fullName>
        <shortName evidence="4">HAT</shortName>
        <ecNumber evidence="4">2.3.1.31</ecNumber>
    </recommendedName>
    <alternativeName>
        <fullName evidence="4">Homoserine transacetylase</fullName>
        <shortName evidence="4">HTA</shortName>
    </alternativeName>
</protein>
<accession>A0A4V3WBZ6</accession>
<dbReference type="RefSeq" id="WP_136383055.1">
    <property type="nucleotide sequence ID" value="NZ_SSOD01000001.1"/>
</dbReference>
<dbReference type="InterPro" id="IPR000073">
    <property type="entry name" value="AB_hydrolase_1"/>
</dbReference>
<dbReference type="EC" id="2.3.1.31" evidence="4"/>
<dbReference type="GO" id="GO:0005737">
    <property type="term" value="C:cytoplasm"/>
    <property type="evidence" value="ECO:0007669"/>
    <property type="project" value="UniProtKB-SubCell"/>
</dbReference>
<comment type="pathway">
    <text evidence="4">Amino-acid biosynthesis; L-methionine biosynthesis via de novo pathway; O-acetyl-L-homoserine from L-homoserine: step 1/1.</text>
</comment>
<dbReference type="Proteomes" id="UP000307956">
    <property type="component" value="Unassembled WGS sequence"/>
</dbReference>
<dbReference type="PANTHER" id="PTHR32268">
    <property type="entry name" value="HOMOSERINE O-ACETYLTRANSFERASE"/>
    <property type="match status" value="1"/>
</dbReference>
<feature type="active site" description="Nucleophile" evidence="4 5">
    <location>
        <position position="141"/>
    </location>
</feature>
<dbReference type="GO" id="GO:0004414">
    <property type="term" value="F:homoserine O-acetyltransferase activity"/>
    <property type="evidence" value="ECO:0007669"/>
    <property type="project" value="UniProtKB-UniRule"/>
</dbReference>
<dbReference type="SUPFAM" id="SSF53474">
    <property type="entry name" value="alpha/beta-Hydrolases"/>
    <property type="match status" value="1"/>
</dbReference>